<comment type="similarity">
    <text evidence="1">Belongs to the short-chain dehydrogenases/reductases (SDR) family.</text>
</comment>
<evidence type="ECO:0000313" key="4">
    <source>
        <dbReference type="EMBL" id="VVT57493.1"/>
    </source>
</evidence>
<dbReference type="Proteomes" id="UP000398389">
    <property type="component" value="Unassembled WGS sequence"/>
</dbReference>
<evidence type="ECO:0000256" key="2">
    <source>
        <dbReference type="ARBA" id="ARBA00023002"/>
    </source>
</evidence>
<sequence>MSSTYKRQRIDLTPECFATEIPQSLLPVTCGPLSAKAYRDRQVRPLVWLLFGGTGALGKQISRTAIARRDRVFIAALDEADTDCGFPVEDDASKSPEEHSHGSANANDVSANTGPSENDDNYSSAHNNPAQRPNGYQNGGGGASSTPLTSANAKSSTANSTESPNKNRRRSASKKRPRIINPELSASAPEIGYLYIDERFKNLCYRVKCDVRIRESVDRAVQKCLQVFGRIDVVVNCFGYGVMGACEEQFDTEIRSQFETNLMGLFHTIRAVLPYLTNAARMSANDKVPNDAVKKGIYKDNVNSNAPITSTPGHIISFTSSMGVLGTPGFGPYSATRWAAEGLLESLSFEVEHLGCKVTIIETGYAKSGSKEDDSARVARTTGIHELNSTPISSHFFLRDLGPQYQNTPAEYGVQFVKHLDKILATSTVKVASIIWEIGHCQNPPLRLLLGSCGVLGMKDKLRGMAEEIEDWKFLYDENQL</sequence>
<evidence type="ECO:0000256" key="1">
    <source>
        <dbReference type="ARBA" id="ARBA00006484"/>
    </source>
</evidence>
<evidence type="ECO:0000313" key="5">
    <source>
        <dbReference type="Proteomes" id="UP000398389"/>
    </source>
</evidence>
<dbReference type="Gene3D" id="3.40.50.720">
    <property type="entry name" value="NAD(P)-binding Rossmann-like Domain"/>
    <property type="match status" value="1"/>
</dbReference>
<dbReference type="InterPro" id="IPR051911">
    <property type="entry name" value="SDR_oxidoreductase"/>
</dbReference>
<protein>
    <recommendedName>
        <fullName evidence="6">Ketoreductase (KR) domain-containing protein</fullName>
    </recommendedName>
</protein>
<feature type="region of interest" description="Disordered" evidence="3">
    <location>
        <begin position="84"/>
        <end position="181"/>
    </location>
</feature>
<dbReference type="SUPFAM" id="SSF51735">
    <property type="entry name" value="NAD(P)-binding Rossmann-fold domains"/>
    <property type="match status" value="1"/>
</dbReference>
<feature type="compositionally biased region" description="Low complexity" evidence="3">
    <location>
        <begin position="149"/>
        <end position="164"/>
    </location>
</feature>
<evidence type="ECO:0008006" key="6">
    <source>
        <dbReference type="Google" id="ProtNLM"/>
    </source>
</evidence>
<proteinExistence type="inferred from homology"/>
<dbReference type="Pfam" id="PF00106">
    <property type="entry name" value="adh_short"/>
    <property type="match status" value="2"/>
</dbReference>
<feature type="compositionally biased region" description="Basic and acidic residues" evidence="3">
    <location>
        <begin position="91"/>
        <end position="101"/>
    </location>
</feature>
<evidence type="ECO:0000256" key="3">
    <source>
        <dbReference type="SAM" id="MobiDB-lite"/>
    </source>
</evidence>
<dbReference type="AlphaFoldDB" id="A0A5E8C1K9"/>
<feature type="compositionally biased region" description="Polar residues" evidence="3">
    <location>
        <begin position="102"/>
        <end position="136"/>
    </location>
</feature>
<dbReference type="PANTHER" id="PTHR43976:SF16">
    <property type="entry name" value="SHORT-CHAIN DEHYDROGENASE_REDUCTASE FAMILY PROTEIN"/>
    <property type="match status" value="1"/>
</dbReference>
<dbReference type="GO" id="GO:0016491">
    <property type="term" value="F:oxidoreductase activity"/>
    <property type="evidence" value="ECO:0007669"/>
    <property type="project" value="UniProtKB-KW"/>
</dbReference>
<dbReference type="PANTHER" id="PTHR43976">
    <property type="entry name" value="SHORT CHAIN DEHYDROGENASE"/>
    <property type="match status" value="1"/>
</dbReference>
<keyword evidence="2" id="KW-0560">Oxidoreductase</keyword>
<dbReference type="InterPro" id="IPR036291">
    <property type="entry name" value="NAD(P)-bd_dom_sf"/>
</dbReference>
<dbReference type="GeneID" id="43584537"/>
<gene>
    <name evidence="4" type="ORF">SAPINGB_P005723</name>
</gene>
<dbReference type="InterPro" id="IPR002347">
    <property type="entry name" value="SDR_fam"/>
</dbReference>
<keyword evidence="5" id="KW-1185">Reference proteome</keyword>
<dbReference type="EMBL" id="CABVLU010000005">
    <property type="protein sequence ID" value="VVT57493.1"/>
    <property type="molecule type" value="Genomic_DNA"/>
</dbReference>
<dbReference type="OrthoDB" id="47007at2759"/>
<name>A0A5E8C1K9_9ASCO</name>
<dbReference type="RefSeq" id="XP_031856328.1">
    <property type="nucleotide sequence ID" value="XM_032000437.1"/>
</dbReference>
<accession>A0A5E8C1K9</accession>
<feature type="compositionally biased region" description="Basic residues" evidence="3">
    <location>
        <begin position="166"/>
        <end position="178"/>
    </location>
</feature>
<organism evidence="4 5">
    <name type="scientific">Magnusiomyces paraingens</name>
    <dbReference type="NCBI Taxonomy" id="2606893"/>
    <lineage>
        <taxon>Eukaryota</taxon>
        <taxon>Fungi</taxon>
        <taxon>Dikarya</taxon>
        <taxon>Ascomycota</taxon>
        <taxon>Saccharomycotina</taxon>
        <taxon>Dipodascomycetes</taxon>
        <taxon>Dipodascales</taxon>
        <taxon>Dipodascaceae</taxon>
        <taxon>Magnusiomyces</taxon>
    </lineage>
</organism>
<reference evidence="4 5" key="1">
    <citation type="submission" date="2019-09" db="EMBL/GenBank/DDBJ databases">
        <authorList>
            <person name="Brejova B."/>
        </authorList>
    </citation>
    <scope>NUCLEOTIDE SEQUENCE [LARGE SCALE GENOMIC DNA]</scope>
</reference>